<dbReference type="Proteomes" id="UP000663827">
    <property type="component" value="Unassembled WGS sequence"/>
</dbReference>
<organism evidence="2 3">
    <name type="scientific">Rhizoctonia solani</name>
    <dbReference type="NCBI Taxonomy" id="456999"/>
    <lineage>
        <taxon>Eukaryota</taxon>
        <taxon>Fungi</taxon>
        <taxon>Dikarya</taxon>
        <taxon>Basidiomycota</taxon>
        <taxon>Agaricomycotina</taxon>
        <taxon>Agaricomycetes</taxon>
        <taxon>Cantharellales</taxon>
        <taxon>Ceratobasidiaceae</taxon>
        <taxon>Rhizoctonia</taxon>
    </lineage>
</organism>
<comment type="caution">
    <text evidence="2">The sequence shown here is derived from an EMBL/GenBank/DDBJ whole genome shotgun (WGS) entry which is preliminary data.</text>
</comment>
<dbReference type="CDD" id="cd00048">
    <property type="entry name" value="DSRM_SF"/>
    <property type="match status" value="1"/>
</dbReference>
<sequence length="100" mass="10958">MASNADTNETSAFTARPGGYQFPGLTPTNRALAQVNNWHTGVWGYIVEWTFEQEGTDNQPTWTAVPIIMGQLHPQYAGSGPSKKKAKEHSALKIRDSGHC</sequence>
<dbReference type="AlphaFoldDB" id="A0A8H3E4H1"/>
<accession>A0A8H3E4H1</accession>
<dbReference type="Gene3D" id="3.30.160.20">
    <property type="match status" value="1"/>
</dbReference>
<feature type="region of interest" description="Disordered" evidence="1">
    <location>
        <begin position="1"/>
        <end position="20"/>
    </location>
</feature>
<protein>
    <submittedName>
        <fullName evidence="2">Uncharacterized protein</fullName>
    </submittedName>
</protein>
<feature type="region of interest" description="Disordered" evidence="1">
    <location>
        <begin position="75"/>
        <end position="100"/>
    </location>
</feature>
<evidence type="ECO:0000313" key="3">
    <source>
        <dbReference type="Proteomes" id="UP000663827"/>
    </source>
</evidence>
<gene>
    <name evidence="2" type="ORF">RDB_LOCUS107070</name>
</gene>
<reference evidence="2" key="1">
    <citation type="submission" date="2021-01" db="EMBL/GenBank/DDBJ databases">
        <authorList>
            <person name="Kaushik A."/>
        </authorList>
    </citation>
    <scope>NUCLEOTIDE SEQUENCE</scope>
    <source>
        <strain evidence="2">AG5</strain>
    </source>
</reference>
<evidence type="ECO:0000256" key="1">
    <source>
        <dbReference type="SAM" id="MobiDB-lite"/>
    </source>
</evidence>
<dbReference type="EMBL" id="CAJNJQ010002294">
    <property type="protein sequence ID" value="CAE7171509.1"/>
    <property type="molecule type" value="Genomic_DNA"/>
</dbReference>
<name>A0A8H3E4H1_9AGAM</name>
<feature type="compositionally biased region" description="Polar residues" evidence="1">
    <location>
        <begin position="1"/>
        <end position="13"/>
    </location>
</feature>
<dbReference type="SUPFAM" id="SSF54768">
    <property type="entry name" value="dsRNA-binding domain-like"/>
    <property type="match status" value="1"/>
</dbReference>
<feature type="compositionally biased region" description="Basic and acidic residues" evidence="1">
    <location>
        <begin position="88"/>
        <end position="100"/>
    </location>
</feature>
<evidence type="ECO:0000313" key="2">
    <source>
        <dbReference type="EMBL" id="CAE7171509.1"/>
    </source>
</evidence>
<proteinExistence type="predicted"/>